<dbReference type="InterPro" id="IPR036691">
    <property type="entry name" value="Endo/exonu/phosph_ase_sf"/>
</dbReference>
<dbReference type="GO" id="GO:0004519">
    <property type="term" value="F:endonuclease activity"/>
    <property type="evidence" value="ECO:0007669"/>
    <property type="project" value="UniProtKB-KW"/>
</dbReference>
<feature type="compositionally biased region" description="Low complexity" evidence="1">
    <location>
        <begin position="73"/>
        <end position="86"/>
    </location>
</feature>
<keyword evidence="3" id="KW-0269">Exonuclease</keyword>
<keyword evidence="3" id="KW-0255">Endonuclease</keyword>
<dbReference type="InterPro" id="IPR005135">
    <property type="entry name" value="Endo/exonuclease/phosphatase"/>
</dbReference>
<evidence type="ECO:0000256" key="1">
    <source>
        <dbReference type="SAM" id="MobiDB-lite"/>
    </source>
</evidence>
<feature type="compositionally biased region" description="Basic residues" evidence="1">
    <location>
        <begin position="1"/>
        <end position="12"/>
    </location>
</feature>
<keyword evidence="3" id="KW-0378">Hydrolase</keyword>
<gene>
    <name evidence="3" type="ORF">NOCA290067</name>
</gene>
<dbReference type="EMBL" id="CZKA01000085">
    <property type="protein sequence ID" value="CUR60945.1"/>
    <property type="molecule type" value="Genomic_DNA"/>
</dbReference>
<feature type="region of interest" description="Disordered" evidence="1">
    <location>
        <begin position="1"/>
        <end position="24"/>
    </location>
</feature>
<dbReference type="Pfam" id="PF03372">
    <property type="entry name" value="Exo_endo_phos"/>
    <property type="match status" value="1"/>
</dbReference>
<accession>A0A2P2CG14</accession>
<dbReference type="Gene3D" id="3.60.10.10">
    <property type="entry name" value="Endonuclease/exonuclease/phosphatase"/>
    <property type="match status" value="1"/>
</dbReference>
<feature type="domain" description="Endonuclease/exonuclease/phosphatase" evidence="2">
    <location>
        <begin position="132"/>
        <end position="361"/>
    </location>
</feature>
<dbReference type="SUPFAM" id="SSF56219">
    <property type="entry name" value="DNase I-like"/>
    <property type="match status" value="1"/>
</dbReference>
<feature type="region of interest" description="Disordered" evidence="1">
    <location>
        <begin position="58"/>
        <end position="86"/>
    </location>
</feature>
<sequence length="394" mass="42136">MGRHAKPQRSARTKPTGSPRARRAFGSTAGWLGKTAALVVAVVATSVLAGSIPGSGLTASIQGASTERDPYPDARSASPSPTAPAAPARVVKGQVFVPKKSNVAAFRERMLLKGYVQAPPGSTLSTEFVVSSFNVLGAGHTAKGGDRKGFASGDSRIRNAVTLLRSHGVSVAGLQEFQSTQYHTFAAVAGEYGVWPAMTMGQAPVQNSIVWRRSEWEFVEGRTSQIPYFGGRRMPMPHILLRSLESGREVWFANYHNPADAHGPAQRWRDAAASIEAALARELTADGTPMIITGDMNDREEYACRLTGSAPMHSADGAHTEGGSCRLPRQMNVDWIFGSPSISFTGFVTDRSSLVNRTTDHPMVRSTATIAPLVESARCIKGPKRSGLVYCPKD</sequence>
<organism evidence="3">
    <name type="scientific">metagenome</name>
    <dbReference type="NCBI Taxonomy" id="256318"/>
    <lineage>
        <taxon>unclassified sequences</taxon>
        <taxon>metagenomes</taxon>
    </lineage>
</organism>
<proteinExistence type="predicted"/>
<evidence type="ECO:0000259" key="2">
    <source>
        <dbReference type="Pfam" id="PF03372"/>
    </source>
</evidence>
<dbReference type="GO" id="GO:0004527">
    <property type="term" value="F:exonuclease activity"/>
    <property type="evidence" value="ECO:0007669"/>
    <property type="project" value="UniProtKB-KW"/>
</dbReference>
<reference evidence="3" key="1">
    <citation type="submission" date="2015-08" db="EMBL/GenBank/DDBJ databases">
        <authorList>
            <person name="Babu N.S."/>
            <person name="Beckwith C.J."/>
            <person name="Beseler K.G."/>
            <person name="Brison A."/>
            <person name="Carone J.V."/>
            <person name="Caskin T.P."/>
            <person name="Diamond M."/>
            <person name="Durham M.E."/>
            <person name="Foxe J.M."/>
            <person name="Go M."/>
            <person name="Henderson B.A."/>
            <person name="Jones I.B."/>
            <person name="McGettigan J.A."/>
            <person name="Micheletti S.J."/>
            <person name="Nasrallah M.E."/>
            <person name="Ortiz D."/>
            <person name="Piller C.R."/>
            <person name="Privatt S.R."/>
            <person name="Schneider S.L."/>
            <person name="Sharp S."/>
            <person name="Smith T.C."/>
            <person name="Stanton J.D."/>
            <person name="Ullery H.E."/>
            <person name="Wilson R.J."/>
            <person name="Serrano M.G."/>
            <person name="Buck G."/>
            <person name="Lee V."/>
            <person name="Wang Y."/>
            <person name="Carvalho R."/>
            <person name="Voegtly L."/>
            <person name="Shi R."/>
            <person name="Duckworth R."/>
            <person name="Johnson A."/>
            <person name="Loviza R."/>
            <person name="Walstead R."/>
            <person name="Shah Z."/>
            <person name="Kiflezghi M."/>
            <person name="Wade K."/>
            <person name="Ball S.L."/>
            <person name="Bradley K.W."/>
            <person name="Asai D.J."/>
            <person name="Bowman C.A."/>
            <person name="Russell D.A."/>
            <person name="Pope W.H."/>
            <person name="Jacobs-Sera D."/>
            <person name="Hendrix R.W."/>
            <person name="Hatfull G.F."/>
        </authorList>
    </citation>
    <scope>NUCLEOTIDE SEQUENCE</scope>
</reference>
<name>A0A2P2CG14_9ZZZZ</name>
<protein>
    <submittedName>
        <fullName evidence="3">Putative Endonuclease/exonuclease/phosphatase</fullName>
    </submittedName>
</protein>
<keyword evidence="3" id="KW-0540">Nuclease</keyword>
<evidence type="ECO:0000313" key="3">
    <source>
        <dbReference type="EMBL" id="CUR60945.1"/>
    </source>
</evidence>
<dbReference type="AlphaFoldDB" id="A0A2P2CG14"/>